<dbReference type="eggNOG" id="COG3148">
    <property type="taxonomic scope" value="Bacteria"/>
</dbReference>
<dbReference type="InterPro" id="IPR005636">
    <property type="entry name" value="DTW"/>
</dbReference>
<keyword evidence="7" id="KW-1185">Reference proteome</keyword>
<feature type="domain" description="DTW" evidence="5">
    <location>
        <begin position="1"/>
        <end position="174"/>
    </location>
</feature>
<dbReference type="AlphaFoldDB" id="K4KHU1"/>
<evidence type="ECO:0000256" key="3">
    <source>
        <dbReference type="ARBA" id="ARBA00022691"/>
    </source>
</evidence>
<keyword evidence="4" id="KW-0819">tRNA processing</keyword>
<dbReference type="EC" id="2.5.1.25" evidence="1"/>
<dbReference type="GO" id="GO:0008033">
    <property type="term" value="P:tRNA processing"/>
    <property type="evidence" value="ECO:0007669"/>
    <property type="project" value="UniProtKB-KW"/>
</dbReference>
<keyword evidence="2" id="KW-0808">Transferase</keyword>
<dbReference type="EMBL" id="CP003746">
    <property type="protein sequence ID" value="AFU98659.1"/>
    <property type="molecule type" value="Genomic_DNA"/>
</dbReference>
<reference evidence="6 7" key="1">
    <citation type="journal article" date="2013" name="Genome Announc.">
        <title>Complete genome sequence of Simiduia agarivorans SA1(T), a marine bacterium able to degrade a variety of polysaccharides.</title>
        <authorList>
            <person name="Lin S.Y."/>
            <person name="Shieh W.Y."/>
            <person name="Chen J.S."/>
            <person name="Tang S.L."/>
        </authorList>
    </citation>
    <scope>NUCLEOTIDE SEQUENCE [LARGE SCALE GENOMIC DNA]</scope>
    <source>
        <strain evidence="7">DSM 21679 / JCM 13881 / BCRC 17597 / SA1</strain>
    </source>
</reference>
<protein>
    <recommendedName>
        <fullName evidence="1">tRNA-uridine aminocarboxypropyltransferase</fullName>
        <ecNumber evidence="1">2.5.1.25</ecNumber>
    </recommendedName>
</protein>
<accession>K4KHU1</accession>
<proteinExistence type="predicted"/>
<evidence type="ECO:0000256" key="1">
    <source>
        <dbReference type="ARBA" id="ARBA00012386"/>
    </source>
</evidence>
<evidence type="ECO:0000313" key="6">
    <source>
        <dbReference type="EMBL" id="AFU98659.1"/>
    </source>
</evidence>
<evidence type="ECO:0000256" key="4">
    <source>
        <dbReference type="ARBA" id="ARBA00022694"/>
    </source>
</evidence>
<dbReference type="PANTHER" id="PTHR21392">
    <property type="entry name" value="TRNA-URIDINE AMINOCARBOXYPROPYLTRANSFERASE 2"/>
    <property type="match status" value="1"/>
</dbReference>
<keyword evidence="3" id="KW-0949">S-adenosyl-L-methionine</keyword>
<organism evidence="6 7">
    <name type="scientific">Simiduia agarivorans (strain DSM 21679 / JCM 13881 / BCRC 17597 / SA1)</name>
    <dbReference type="NCBI Taxonomy" id="1117647"/>
    <lineage>
        <taxon>Bacteria</taxon>
        <taxon>Pseudomonadati</taxon>
        <taxon>Pseudomonadota</taxon>
        <taxon>Gammaproteobacteria</taxon>
        <taxon>Cellvibrionales</taxon>
        <taxon>Cellvibrionaceae</taxon>
        <taxon>Simiduia</taxon>
    </lineage>
</organism>
<dbReference type="STRING" id="1117647.M5M_07320"/>
<sequence length="174" mass="19913">MQFTLITHERELPKPSNTGQLILAAAGVAARRIVWARRTPDTQLLSDIEQRRVVLVYPLLGADGFRLTCLEEKDHHNTRNQLATLLPQAPVIVLIDATWQQAQKMFNQSPYLQQLPRLELARERPSQFWLRRNQKSAGLCTAECAIEILRLAGQKTAADRLELVFQAFLHQPKR</sequence>
<dbReference type="HOGENOM" id="CLU_066458_1_1_6"/>
<dbReference type="Proteomes" id="UP000000466">
    <property type="component" value="Chromosome"/>
</dbReference>
<name>K4KHU1_SIMAS</name>
<dbReference type="Pfam" id="PF03942">
    <property type="entry name" value="DTW"/>
    <property type="match status" value="1"/>
</dbReference>
<evidence type="ECO:0000259" key="5">
    <source>
        <dbReference type="SMART" id="SM01144"/>
    </source>
</evidence>
<dbReference type="OrthoDB" id="370626at2"/>
<dbReference type="InterPro" id="IPR039262">
    <property type="entry name" value="DTWD2/TAPT"/>
</dbReference>
<gene>
    <name evidence="6" type="ordered locus">M5M_07320</name>
</gene>
<dbReference type="PANTHER" id="PTHR21392:SF1">
    <property type="entry name" value="TRNA-URIDINE AMINOCARBOXYPROPYLTRANSFERASE"/>
    <property type="match status" value="1"/>
</dbReference>
<evidence type="ECO:0000313" key="7">
    <source>
        <dbReference type="Proteomes" id="UP000000466"/>
    </source>
</evidence>
<evidence type="ECO:0000256" key="2">
    <source>
        <dbReference type="ARBA" id="ARBA00022679"/>
    </source>
</evidence>
<dbReference type="SMART" id="SM01144">
    <property type="entry name" value="DTW"/>
    <property type="match status" value="1"/>
</dbReference>
<dbReference type="KEGG" id="saga:M5M_07320"/>
<dbReference type="GO" id="GO:0016432">
    <property type="term" value="F:tRNA-uridine aminocarboxypropyltransferase activity"/>
    <property type="evidence" value="ECO:0007669"/>
    <property type="project" value="UniProtKB-EC"/>
</dbReference>